<protein>
    <submittedName>
        <fullName evidence="1">Uncharacterized protein</fullName>
    </submittedName>
</protein>
<proteinExistence type="predicted"/>
<dbReference type="VEuPathDB" id="FungiDB:BDEG_21432"/>
<gene>
    <name evidence="1" type="ORF">BDEG_21432</name>
</gene>
<dbReference type="EMBL" id="DS022300">
    <property type="protein sequence ID" value="OAJ37411.1"/>
    <property type="molecule type" value="Genomic_DNA"/>
</dbReference>
<sequence length="102" mass="11634">MHRSMSNICVSATKLQSMTHPHDPTCQIMYHESKIDQKPDHAYQSQYMHGIALQSLDDNWLQCDTDRHTSAWCDVTMIMVECVGVDIASQVTTNQQPDPVRT</sequence>
<accession>A0A177WDE4</accession>
<dbReference type="Proteomes" id="UP000077115">
    <property type="component" value="Unassembled WGS sequence"/>
</dbReference>
<organism evidence="1 2">
    <name type="scientific">Batrachochytrium dendrobatidis (strain JEL423)</name>
    <dbReference type="NCBI Taxonomy" id="403673"/>
    <lineage>
        <taxon>Eukaryota</taxon>
        <taxon>Fungi</taxon>
        <taxon>Fungi incertae sedis</taxon>
        <taxon>Chytridiomycota</taxon>
        <taxon>Chytridiomycota incertae sedis</taxon>
        <taxon>Chytridiomycetes</taxon>
        <taxon>Rhizophydiales</taxon>
        <taxon>Rhizophydiales incertae sedis</taxon>
        <taxon>Batrachochytrium</taxon>
    </lineage>
</organism>
<name>A0A177WDE4_BATDL</name>
<evidence type="ECO:0000313" key="1">
    <source>
        <dbReference type="EMBL" id="OAJ37411.1"/>
    </source>
</evidence>
<reference evidence="1 2" key="2">
    <citation type="submission" date="2016-05" db="EMBL/GenBank/DDBJ databases">
        <title>Lineage-specific infection strategies underlie the spectrum of fungal disease in amphibians.</title>
        <authorList>
            <person name="Cuomo C.A."/>
            <person name="Farrer R.A."/>
            <person name="James T."/>
            <person name="Longcore J."/>
            <person name="Birren B."/>
        </authorList>
    </citation>
    <scope>NUCLEOTIDE SEQUENCE [LARGE SCALE GENOMIC DNA]</scope>
    <source>
        <strain evidence="1 2">JEL423</strain>
    </source>
</reference>
<dbReference type="AlphaFoldDB" id="A0A177WDE4"/>
<evidence type="ECO:0000313" key="2">
    <source>
        <dbReference type="Proteomes" id="UP000077115"/>
    </source>
</evidence>
<reference evidence="1 2" key="1">
    <citation type="submission" date="2006-10" db="EMBL/GenBank/DDBJ databases">
        <title>The Genome Sequence of Batrachochytrium dendrobatidis JEL423.</title>
        <authorList>
            <consortium name="The Broad Institute Genome Sequencing Platform"/>
            <person name="Birren B."/>
            <person name="Lander E."/>
            <person name="Galagan J."/>
            <person name="Cuomo C."/>
            <person name="Devon K."/>
            <person name="Jaffe D."/>
            <person name="Butler J."/>
            <person name="Alvarez P."/>
            <person name="Gnerre S."/>
            <person name="Grabherr M."/>
            <person name="Kleber M."/>
            <person name="Mauceli E."/>
            <person name="Brockman W."/>
            <person name="Young S."/>
            <person name="LaButti K."/>
            <person name="Sykes S."/>
            <person name="DeCaprio D."/>
            <person name="Crawford M."/>
            <person name="Koehrsen M."/>
            <person name="Engels R."/>
            <person name="Montgomery P."/>
            <person name="Pearson M."/>
            <person name="Howarth C."/>
            <person name="Larson L."/>
            <person name="White J."/>
            <person name="O'Leary S."/>
            <person name="Kodira C."/>
            <person name="Zeng Q."/>
            <person name="Yandava C."/>
            <person name="Alvarado L."/>
            <person name="Longcore J."/>
            <person name="James T."/>
        </authorList>
    </citation>
    <scope>NUCLEOTIDE SEQUENCE [LARGE SCALE GENOMIC DNA]</scope>
    <source>
        <strain evidence="1 2">JEL423</strain>
    </source>
</reference>